<evidence type="ECO:0000313" key="1">
    <source>
        <dbReference type="Proteomes" id="UP000887565"/>
    </source>
</evidence>
<sequence>MPLTAQYAPPVVEAITLASYEEIKQPQAADPAVTKIITTLQTGNTAKHPPVFFNKDGLLYRQLTSPRMPPPPPLLLIQPTHLFEIVATNIVNISQVGLLHQMGFRDSRSKGVNHCQMLCEQCPALFLL</sequence>
<organism evidence="1 2">
    <name type="scientific">Romanomermis culicivorax</name>
    <name type="common">Nematode worm</name>
    <dbReference type="NCBI Taxonomy" id="13658"/>
    <lineage>
        <taxon>Eukaryota</taxon>
        <taxon>Metazoa</taxon>
        <taxon>Ecdysozoa</taxon>
        <taxon>Nematoda</taxon>
        <taxon>Enoplea</taxon>
        <taxon>Dorylaimia</taxon>
        <taxon>Mermithida</taxon>
        <taxon>Mermithoidea</taxon>
        <taxon>Mermithidae</taxon>
        <taxon>Romanomermis</taxon>
    </lineage>
</organism>
<dbReference type="Proteomes" id="UP000887565">
    <property type="component" value="Unplaced"/>
</dbReference>
<proteinExistence type="predicted"/>
<protein>
    <submittedName>
        <fullName evidence="2">Uncharacterized protein</fullName>
    </submittedName>
</protein>
<evidence type="ECO:0000313" key="2">
    <source>
        <dbReference type="WBParaSite" id="nRc.2.0.1.t04473-RA"/>
    </source>
</evidence>
<accession>A0A915HRB9</accession>
<name>A0A915HRB9_ROMCU</name>
<keyword evidence="1" id="KW-1185">Reference proteome</keyword>
<dbReference type="AlphaFoldDB" id="A0A915HRB9"/>
<dbReference type="WBParaSite" id="nRc.2.0.1.t04473-RA">
    <property type="protein sequence ID" value="nRc.2.0.1.t04473-RA"/>
    <property type="gene ID" value="nRc.2.0.1.g04473"/>
</dbReference>
<reference evidence="2" key="1">
    <citation type="submission" date="2022-11" db="UniProtKB">
        <authorList>
            <consortium name="WormBaseParasite"/>
        </authorList>
    </citation>
    <scope>IDENTIFICATION</scope>
</reference>